<name>G9XHR1_DESHA</name>
<sequence length="41" mass="4713">MEIIGLERRPNKKYQGLKVLVKEGFLLSGPCLPTSRKGIWR</sequence>
<evidence type="ECO:0000313" key="1">
    <source>
        <dbReference type="EMBL" id="EHL08844.1"/>
    </source>
</evidence>
<dbReference type="HOGENOM" id="CLU_3268994_0_0_9"/>
<gene>
    <name evidence="1" type="ORF">HMPREF0322_00487</name>
</gene>
<evidence type="ECO:0000313" key="2">
    <source>
        <dbReference type="Proteomes" id="UP000004416"/>
    </source>
</evidence>
<protein>
    <submittedName>
        <fullName evidence="1">Uncharacterized protein</fullName>
    </submittedName>
</protein>
<dbReference type="AlphaFoldDB" id="G9XHR1"/>
<dbReference type="PATRIC" id="fig|537010.4.peg.453"/>
<proteinExistence type="predicted"/>
<dbReference type="EMBL" id="AFZX01000011">
    <property type="protein sequence ID" value="EHL08844.1"/>
    <property type="molecule type" value="Genomic_DNA"/>
</dbReference>
<reference evidence="1 2" key="1">
    <citation type="submission" date="2011-08" db="EMBL/GenBank/DDBJ databases">
        <authorList>
            <person name="Weinstock G."/>
            <person name="Sodergren E."/>
            <person name="Clifton S."/>
            <person name="Fulton L."/>
            <person name="Fulton B."/>
            <person name="Courtney L."/>
            <person name="Fronick C."/>
            <person name="Harrison M."/>
            <person name="Strong C."/>
            <person name="Farmer C."/>
            <person name="Delahaunty K."/>
            <person name="Markovic C."/>
            <person name="Hall O."/>
            <person name="Minx P."/>
            <person name="Tomlinson C."/>
            <person name="Mitreva M."/>
            <person name="Hou S."/>
            <person name="Chen J."/>
            <person name="Wollam A."/>
            <person name="Pepin K.H."/>
            <person name="Johnson M."/>
            <person name="Bhonagiri V."/>
            <person name="Zhang X."/>
            <person name="Suruliraj S."/>
            <person name="Warren W."/>
            <person name="Chinwalla A."/>
            <person name="Mardis E.R."/>
            <person name="Wilson R.K."/>
        </authorList>
    </citation>
    <scope>NUCLEOTIDE SEQUENCE [LARGE SCALE GENOMIC DNA]</scope>
    <source>
        <strain evidence="1 2">DP7</strain>
    </source>
</reference>
<organism evidence="1 2">
    <name type="scientific">Desulfitobacterium hafniense DP7</name>
    <dbReference type="NCBI Taxonomy" id="537010"/>
    <lineage>
        <taxon>Bacteria</taxon>
        <taxon>Bacillati</taxon>
        <taxon>Bacillota</taxon>
        <taxon>Clostridia</taxon>
        <taxon>Eubacteriales</taxon>
        <taxon>Desulfitobacteriaceae</taxon>
        <taxon>Desulfitobacterium</taxon>
    </lineage>
</organism>
<comment type="caution">
    <text evidence="1">The sequence shown here is derived from an EMBL/GenBank/DDBJ whole genome shotgun (WGS) entry which is preliminary data.</text>
</comment>
<accession>G9XHR1</accession>
<dbReference type="Proteomes" id="UP000004416">
    <property type="component" value="Unassembled WGS sequence"/>
</dbReference>